<feature type="domain" description="SXP/RAL-2 family protein Ani s 5-like cation-binding" evidence="3">
    <location>
        <begin position="40"/>
        <end position="141"/>
    </location>
</feature>
<name>A0A7E4VQV1_PANRE</name>
<evidence type="ECO:0000313" key="4">
    <source>
        <dbReference type="Proteomes" id="UP000492821"/>
    </source>
</evidence>
<feature type="chain" id="PRO_5029021924" evidence="2">
    <location>
        <begin position="21"/>
        <end position="229"/>
    </location>
</feature>
<dbReference type="AlphaFoldDB" id="A0A7E4VQV1"/>
<protein>
    <submittedName>
        <fullName evidence="5">ANIS5_cation-bd domain-containing protein</fullName>
    </submittedName>
</protein>
<reference evidence="5" key="2">
    <citation type="submission" date="2020-10" db="UniProtKB">
        <authorList>
            <consortium name="WormBaseParasite"/>
        </authorList>
    </citation>
    <scope>IDENTIFICATION</scope>
</reference>
<dbReference type="WBParaSite" id="Pan_g23061.t1">
    <property type="protein sequence ID" value="Pan_g23061.t1"/>
    <property type="gene ID" value="Pan_g23061"/>
</dbReference>
<feature type="signal peptide" evidence="2">
    <location>
        <begin position="1"/>
        <end position="20"/>
    </location>
</feature>
<keyword evidence="4" id="KW-1185">Reference proteome</keyword>
<dbReference type="InterPro" id="IPR003677">
    <property type="entry name" value="ANIS5_cation-bd"/>
</dbReference>
<evidence type="ECO:0000313" key="5">
    <source>
        <dbReference type="WBParaSite" id="Pan_g23061.t1"/>
    </source>
</evidence>
<organism evidence="4 5">
    <name type="scientific">Panagrellus redivivus</name>
    <name type="common">Microworm</name>
    <dbReference type="NCBI Taxonomy" id="6233"/>
    <lineage>
        <taxon>Eukaryota</taxon>
        <taxon>Metazoa</taxon>
        <taxon>Ecdysozoa</taxon>
        <taxon>Nematoda</taxon>
        <taxon>Chromadorea</taxon>
        <taxon>Rhabditida</taxon>
        <taxon>Tylenchina</taxon>
        <taxon>Panagrolaimomorpha</taxon>
        <taxon>Panagrolaimoidea</taxon>
        <taxon>Panagrolaimidae</taxon>
        <taxon>Panagrellus</taxon>
    </lineage>
</organism>
<feature type="region of interest" description="Disordered" evidence="1">
    <location>
        <begin position="164"/>
        <end position="187"/>
    </location>
</feature>
<sequence>MGVKSSLFVVLLFGVVAVFGKDPLPQPTFLQGLNSSAVGAFKDIEDNSQLSLNDMNSQLRQWASQQSPDIQNALTAWQQNVTATIQNMVSQADAKVGSMSSDAQTLYNQTKAIALNNNLPVDQICSQLTTLFKQAHDSTIFKLYRAFPQIVKLGLNMCKNHRGSRRKRQMYQNYRYDSPEFHSPEYNSRESWERYNGRNGQGYQNGNLRNQGQYYYGNGNGNQGYGYGK</sequence>
<proteinExistence type="predicted"/>
<reference evidence="4" key="1">
    <citation type="journal article" date="2013" name="Genetics">
        <title>The draft genome and transcriptome of Panagrellus redivivus are shaped by the harsh demands of a free-living lifestyle.</title>
        <authorList>
            <person name="Srinivasan J."/>
            <person name="Dillman A.R."/>
            <person name="Macchietto M.G."/>
            <person name="Heikkinen L."/>
            <person name="Lakso M."/>
            <person name="Fracchia K.M."/>
            <person name="Antoshechkin I."/>
            <person name="Mortazavi A."/>
            <person name="Wong G."/>
            <person name="Sternberg P.W."/>
        </authorList>
    </citation>
    <scope>NUCLEOTIDE SEQUENCE [LARGE SCALE GENOMIC DNA]</scope>
    <source>
        <strain evidence="4">MT8872</strain>
    </source>
</reference>
<evidence type="ECO:0000259" key="3">
    <source>
        <dbReference type="Pfam" id="PF02520"/>
    </source>
</evidence>
<evidence type="ECO:0000256" key="1">
    <source>
        <dbReference type="SAM" id="MobiDB-lite"/>
    </source>
</evidence>
<evidence type="ECO:0000256" key="2">
    <source>
        <dbReference type="SAM" id="SignalP"/>
    </source>
</evidence>
<accession>A0A7E4VQV1</accession>
<dbReference type="Pfam" id="PF02520">
    <property type="entry name" value="ANIS5_cation-bd"/>
    <property type="match status" value="1"/>
</dbReference>
<keyword evidence="2" id="KW-0732">Signal</keyword>
<dbReference type="Proteomes" id="UP000492821">
    <property type="component" value="Unassembled WGS sequence"/>
</dbReference>
<feature type="compositionally biased region" description="Basic and acidic residues" evidence="1">
    <location>
        <begin position="177"/>
        <end position="187"/>
    </location>
</feature>